<accession>A0A8X6HJR7</accession>
<dbReference type="CDD" id="cd01202">
    <property type="entry name" value="PTB_FRS2"/>
    <property type="match status" value="1"/>
</dbReference>
<keyword evidence="5" id="KW-0449">Lipoprotein</keyword>
<sequence>MGCAFSRTHENNPRIFHVWNVDSDGRPLKPGKIEVTDTQLILYQKANIVVRWPLTSLRRYGFDSELFSFECGRRCTTGAGVYAFKCRRAQALFSILQECINNTGATTGNSSTAEDQVTAVTTQNSTELANSIHSTSVIQNGHILNMAPTSPAVDAFGYLEPNTAGNFVHFPTPNSSQRNNSTAGSPGGYICIQGSNSVGVAEGMTTEWPAMPSSLPSCCSLGTCGAKSISASPSTHHYVNNEVIEQGASCSNSMCIMNRYVNSSVIASDITHRCCSPTKCCAEQNKNTYVNSAMVTLSPGHLPSSGGLCPMDCTHCLDLNTNYAKLDDLLKQEQSAKKHKEQHFYVNVKPEAAAHSGSSTSSKCVSGRSTPTELHNRCGTLTLPTSPSSAKVLNSHCYANLGSPTTSETAKEQIQVTYAVLDLDQIDSGTNAIISPVSAPNSLHSLTSSPVKSPEGYAQIDFDKTVALSNSANPCSSFNDDSMRKTRHNAITPCASMTA</sequence>
<keyword evidence="3" id="KW-0519">Myristate</keyword>
<evidence type="ECO:0000256" key="2">
    <source>
        <dbReference type="ARBA" id="ARBA00022553"/>
    </source>
</evidence>
<dbReference type="PROSITE" id="PS51064">
    <property type="entry name" value="IRS_PTB"/>
    <property type="match status" value="1"/>
</dbReference>
<comment type="caution">
    <text evidence="7">The sequence shown here is derived from an EMBL/GenBank/DDBJ whole genome shotgun (WGS) entry which is preliminary data.</text>
</comment>
<dbReference type="PANTHER" id="PTHR21258:SF55">
    <property type="entry name" value="FI23523P1"/>
    <property type="match status" value="1"/>
</dbReference>
<comment type="subcellular location">
    <subcellularLocation>
        <location evidence="1">Membrane</location>
    </subcellularLocation>
</comment>
<dbReference type="SMART" id="SM00310">
    <property type="entry name" value="PTBI"/>
    <property type="match status" value="1"/>
</dbReference>
<dbReference type="InterPro" id="IPR011993">
    <property type="entry name" value="PH-like_dom_sf"/>
</dbReference>
<name>A0A8X6HJR7_TRICU</name>
<feature type="domain" description="IRS-type PTB" evidence="6">
    <location>
        <begin position="8"/>
        <end position="110"/>
    </location>
</feature>
<keyword evidence="7" id="KW-0675">Receptor</keyword>
<dbReference type="InterPro" id="IPR002404">
    <property type="entry name" value="IRS_PTB"/>
</dbReference>
<dbReference type="Pfam" id="PF02174">
    <property type="entry name" value="IRS"/>
    <property type="match status" value="1"/>
</dbReference>
<keyword evidence="4" id="KW-0472">Membrane</keyword>
<evidence type="ECO:0000313" key="8">
    <source>
        <dbReference type="Proteomes" id="UP000887116"/>
    </source>
</evidence>
<dbReference type="GO" id="GO:0005104">
    <property type="term" value="F:fibroblast growth factor receptor binding"/>
    <property type="evidence" value="ECO:0007669"/>
    <property type="project" value="TreeGrafter"/>
</dbReference>
<dbReference type="GO" id="GO:0005737">
    <property type="term" value="C:cytoplasm"/>
    <property type="evidence" value="ECO:0007669"/>
    <property type="project" value="TreeGrafter"/>
</dbReference>
<dbReference type="AlphaFoldDB" id="A0A8X6HJR7"/>
<dbReference type="GO" id="GO:0008543">
    <property type="term" value="P:fibroblast growth factor receptor signaling pathway"/>
    <property type="evidence" value="ECO:0007669"/>
    <property type="project" value="TreeGrafter"/>
</dbReference>
<dbReference type="InterPro" id="IPR050996">
    <property type="entry name" value="Docking_Protein_DOK"/>
</dbReference>
<evidence type="ECO:0000259" key="6">
    <source>
        <dbReference type="PROSITE" id="PS51064"/>
    </source>
</evidence>
<dbReference type="OrthoDB" id="6279276at2759"/>
<evidence type="ECO:0000256" key="1">
    <source>
        <dbReference type="ARBA" id="ARBA00004370"/>
    </source>
</evidence>
<keyword evidence="2" id="KW-0597">Phosphoprotein</keyword>
<dbReference type="GO" id="GO:0005068">
    <property type="term" value="F:transmembrane receptor protein tyrosine kinase adaptor activity"/>
    <property type="evidence" value="ECO:0007669"/>
    <property type="project" value="TreeGrafter"/>
</dbReference>
<gene>
    <name evidence="7" type="primary">Frs2</name>
    <name evidence="7" type="ORF">TNCT_145571</name>
</gene>
<proteinExistence type="predicted"/>
<dbReference type="Proteomes" id="UP000887116">
    <property type="component" value="Unassembled WGS sequence"/>
</dbReference>
<evidence type="ECO:0000256" key="5">
    <source>
        <dbReference type="ARBA" id="ARBA00023288"/>
    </source>
</evidence>
<evidence type="ECO:0000313" key="7">
    <source>
        <dbReference type="EMBL" id="GFQ87939.1"/>
    </source>
</evidence>
<dbReference type="InterPro" id="IPR038742">
    <property type="entry name" value="FRS2_PTB"/>
</dbReference>
<dbReference type="SUPFAM" id="SSF50729">
    <property type="entry name" value="PH domain-like"/>
    <property type="match status" value="1"/>
</dbReference>
<dbReference type="EMBL" id="BMAO01023309">
    <property type="protein sequence ID" value="GFQ87939.1"/>
    <property type="molecule type" value="Genomic_DNA"/>
</dbReference>
<reference evidence="7" key="1">
    <citation type="submission" date="2020-07" db="EMBL/GenBank/DDBJ databases">
        <title>Multicomponent nature underlies the extraordinary mechanical properties of spider dragline silk.</title>
        <authorList>
            <person name="Kono N."/>
            <person name="Nakamura H."/>
            <person name="Mori M."/>
            <person name="Yoshida Y."/>
            <person name="Ohtoshi R."/>
            <person name="Malay A.D."/>
            <person name="Moran D.A.P."/>
            <person name="Tomita M."/>
            <person name="Numata K."/>
            <person name="Arakawa K."/>
        </authorList>
    </citation>
    <scope>NUCLEOTIDE SEQUENCE</scope>
</reference>
<dbReference type="GO" id="GO:0016020">
    <property type="term" value="C:membrane"/>
    <property type="evidence" value="ECO:0007669"/>
    <property type="project" value="UniProtKB-SubCell"/>
</dbReference>
<organism evidence="7 8">
    <name type="scientific">Trichonephila clavata</name>
    <name type="common">Joro spider</name>
    <name type="synonym">Nephila clavata</name>
    <dbReference type="NCBI Taxonomy" id="2740835"/>
    <lineage>
        <taxon>Eukaryota</taxon>
        <taxon>Metazoa</taxon>
        <taxon>Ecdysozoa</taxon>
        <taxon>Arthropoda</taxon>
        <taxon>Chelicerata</taxon>
        <taxon>Arachnida</taxon>
        <taxon>Araneae</taxon>
        <taxon>Araneomorphae</taxon>
        <taxon>Entelegynae</taxon>
        <taxon>Araneoidea</taxon>
        <taxon>Nephilidae</taxon>
        <taxon>Trichonephila</taxon>
    </lineage>
</organism>
<evidence type="ECO:0000256" key="4">
    <source>
        <dbReference type="ARBA" id="ARBA00023136"/>
    </source>
</evidence>
<keyword evidence="8" id="KW-1185">Reference proteome</keyword>
<evidence type="ECO:0000256" key="3">
    <source>
        <dbReference type="ARBA" id="ARBA00022707"/>
    </source>
</evidence>
<protein>
    <submittedName>
        <fullName evidence="7">Fibroblast growth factor receptor substrate 2</fullName>
    </submittedName>
</protein>
<dbReference type="PANTHER" id="PTHR21258">
    <property type="entry name" value="DOCKING PROTEIN RELATED"/>
    <property type="match status" value="1"/>
</dbReference>
<dbReference type="SMART" id="SM01244">
    <property type="entry name" value="IRS"/>
    <property type="match status" value="1"/>
</dbReference>
<dbReference type="Gene3D" id="2.30.29.30">
    <property type="entry name" value="Pleckstrin-homology domain (PH domain)/Phosphotyrosine-binding domain (PTB)"/>
    <property type="match status" value="1"/>
</dbReference>